<reference evidence="1" key="1">
    <citation type="journal article" date="2015" name="Nature">
        <title>Complex archaea that bridge the gap between prokaryotes and eukaryotes.</title>
        <authorList>
            <person name="Spang A."/>
            <person name="Saw J.H."/>
            <person name="Jorgensen S.L."/>
            <person name="Zaremba-Niedzwiedzka K."/>
            <person name="Martijn J."/>
            <person name="Lind A.E."/>
            <person name="van Eijk R."/>
            <person name="Schleper C."/>
            <person name="Guy L."/>
            <person name="Ettema T.J."/>
        </authorList>
    </citation>
    <scope>NUCLEOTIDE SEQUENCE</scope>
</reference>
<name>A0A0F9TWE7_9ZZZZ</name>
<dbReference type="InterPro" id="IPR011048">
    <property type="entry name" value="Haem_d1_sf"/>
</dbReference>
<proteinExistence type="predicted"/>
<evidence type="ECO:0000313" key="1">
    <source>
        <dbReference type="EMBL" id="KKN83639.1"/>
    </source>
</evidence>
<sequence>MSPVDQPLSRRVRQIAMLDIPGGGQVVVDGDHVFIGHMKPPYGTTIVDVSDRRNPKVVADIRLESDASHTHKLRVVGDLMITNVEQNDRHFKRRAKGIAAAEAALRDELGRDPGEAEVAERVGVAPGDMPRLRKAANESYDEGGFKIWDISDRTKPSLLAYERTHGVGVHRFDADARYAYISTEMEGYVGNILVVYDLAEPARPREVARWALPGQHVAGGETPHWQGLKNRLHHAMRCGDELWAAVWNAGIRVIDAADITKLKTIGAYDYHPAIPEPTHTVMPFENPIGGRRIAAAIDEEHDHLHGRLHGFLWLFDASDLSDLKPLSIFSLGEHASPYSQSPGRFGAHQFHERLDTTLIYATWFSGGLRIIDAKDPTLPEEVGFFIPEPLGGEPSPQSNDVAVGEDGIIYLLDRNRGLHILEFEGA</sequence>
<dbReference type="SUPFAM" id="SSF51004">
    <property type="entry name" value="C-terminal (heme d1) domain of cytochrome cd1-nitrite reductase"/>
    <property type="match status" value="1"/>
</dbReference>
<dbReference type="EMBL" id="LAZR01000182">
    <property type="protein sequence ID" value="KKN83639.1"/>
    <property type="molecule type" value="Genomic_DNA"/>
</dbReference>
<gene>
    <name evidence="1" type="ORF">LCGC14_0297010</name>
</gene>
<organism evidence="1">
    <name type="scientific">marine sediment metagenome</name>
    <dbReference type="NCBI Taxonomy" id="412755"/>
    <lineage>
        <taxon>unclassified sequences</taxon>
        <taxon>metagenomes</taxon>
        <taxon>ecological metagenomes</taxon>
    </lineage>
</organism>
<protein>
    <recommendedName>
        <fullName evidence="2">RNA polymerase subunit sigma-70</fullName>
    </recommendedName>
</protein>
<comment type="caution">
    <text evidence="1">The sequence shown here is derived from an EMBL/GenBank/DDBJ whole genome shotgun (WGS) entry which is preliminary data.</text>
</comment>
<dbReference type="AlphaFoldDB" id="A0A0F9TWE7"/>
<evidence type="ECO:0008006" key="2">
    <source>
        <dbReference type="Google" id="ProtNLM"/>
    </source>
</evidence>
<accession>A0A0F9TWE7</accession>